<dbReference type="Gene3D" id="3.40.50.10610">
    <property type="entry name" value="ABC-type transport auxiliary lipoprotein component"/>
    <property type="match status" value="1"/>
</dbReference>
<reference evidence="2 3" key="1">
    <citation type="submission" date="2019-07" db="EMBL/GenBank/DDBJ databases">
        <title>Sulfurimonas paralvinellae sp. nov., a novel mesophilic, hydrogen- and sulfur-oxidizing chemolithoautotroph within the Epsilonproteo- bacteria isolated from a deep-sea hydrothermal vent polychaete nest, reclassification of Thiomicrospira denitrificans as Sulfurimonas denitrificans comb. nov. and emended description of the genus Sulfurimonas.</title>
        <authorList>
            <person name="Wang S."/>
            <person name="Jiang L."/>
            <person name="Shao Z."/>
        </authorList>
    </citation>
    <scope>NUCLEOTIDE SEQUENCE [LARGE SCALE GENOMIC DNA]</scope>
    <source>
        <strain evidence="2 3">GO25</strain>
    </source>
</reference>
<gene>
    <name evidence="2" type="ORF">FM071_00845</name>
</gene>
<dbReference type="AlphaFoldDB" id="A0A7M1B812"/>
<dbReference type="KEGG" id="spal:FM071_00845"/>
<protein>
    <recommendedName>
        <fullName evidence="4">Lipoprotein</fullName>
    </recommendedName>
</protein>
<proteinExistence type="predicted"/>
<accession>A0A7M1B812</accession>
<dbReference type="PROSITE" id="PS51257">
    <property type="entry name" value="PROKAR_LIPOPROTEIN"/>
    <property type="match status" value="1"/>
</dbReference>
<sequence>MKPFILFTLSLILLAGCSTTALVNTQNRLPETNTTAQISLFELNNYTDTPRAGMRATNIVEGVLLAQGYHLKTHINQKIDSLEDAQDSAQEDKSDYFLIGGISEWRYKTGIDGEPAVSLQLSLYSTKDAKLIWSATGSDSDWGNGSIGSTAQNLIEQMTARH</sequence>
<dbReference type="EMBL" id="CP041406">
    <property type="protein sequence ID" value="QOP44918.1"/>
    <property type="molecule type" value="Genomic_DNA"/>
</dbReference>
<dbReference type="RefSeq" id="WP_193111156.1">
    <property type="nucleotide sequence ID" value="NZ_CP041406.1"/>
</dbReference>
<evidence type="ECO:0000313" key="3">
    <source>
        <dbReference type="Proteomes" id="UP000593580"/>
    </source>
</evidence>
<organism evidence="2 3">
    <name type="scientific">Sulfurimonas paralvinellae</name>
    <dbReference type="NCBI Taxonomy" id="317658"/>
    <lineage>
        <taxon>Bacteria</taxon>
        <taxon>Pseudomonadati</taxon>
        <taxon>Campylobacterota</taxon>
        <taxon>Epsilonproteobacteria</taxon>
        <taxon>Campylobacterales</taxon>
        <taxon>Sulfurimonadaceae</taxon>
        <taxon>Sulfurimonas</taxon>
    </lineage>
</organism>
<evidence type="ECO:0000256" key="1">
    <source>
        <dbReference type="SAM" id="SignalP"/>
    </source>
</evidence>
<name>A0A7M1B812_9BACT</name>
<dbReference type="Proteomes" id="UP000593580">
    <property type="component" value="Chromosome"/>
</dbReference>
<feature type="signal peptide" evidence="1">
    <location>
        <begin position="1"/>
        <end position="23"/>
    </location>
</feature>
<evidence type="ECO:0008006" key="4">
    <source>
        <dbReference type="Google" id="ProtNLM"/>
    </source>
</evidence>
<feature type="chain" id="PRO_5032330574" description="Lipoprotein" evidence="1">
    <location>
        <begin position="24"/>
        <end position="162"/>
    </location>
</feature>
<keyword evidence="1" id="KW-0732">Signal</keyword>
<keyword evidence="3" id="KW-1185">Reference proteome</keyword>
<evidence type="ECO:0000313" key="2">
    <source>
        <dbReference type="EMBL" id="QOP44918.1"/>
    </source>
</evidence>